<accession>A0A5C3L2U9</accession>
<evidence type="ECO:0000259" key="9">
    <source>
        <dbReference type="PROSITE" id="PS50032"/>
    </source>
</evidence>
<evidence type="ECO:0000256" key="8">
    <source>
        <dbReference type="ARBA" id="ARBA00048679"/>
    </source>
</evidence>
<dbReference type="STRING" id="230819.A0A5C3L2U9"/>
<evidence type="ECO:0000256" key="1">
    <source>
        <dbReference type="ARBA" id="ARBA00012513"/>
    </source>
</evidence>
<evidence type="ECO:0000256" key="5">
    <source>
        <dbReference type="ARBA" id="ARBA00022777"/>
    </source>
</evidence>
<dbReference type="OrthoDB" id="193931at2759"/>
<dbReference type="PROSITE" id="PS50032">
    <property type="entry name" value="KA1"/>
    <property type="match status" value="1"/>
</dbReference>
<dbReference type="GO" id="GO:0004674">
    <property type="term" value="F:protein serine/threonine kinase activity"/>
    <property type="evidence" value="ECO:0007669"/>
    <property type="project" value="UniProtKB-KW"/>
</dbReference>
<feature type="domain" description="KA1" evidence="9">
    <location>
        <begin position="99"/>
        <end position="149"/>
    </location>
</feature>
<dbReference type="Pfam" id="PF02149">
    <property type="entry name" value="KA1"/>
    <property type="match status" value="1"/>
</dbReference>
<evidence type="ECO:0000256" key="4">
    <source>
        <dbReference type="ARBA" id="ARBA00022741"/>
    </source>
</evidence>
<dbReference type="Gene3D" id="3.30.310.80">
    <property type="entry name" value="Kinase associated domain 1, KA1"/>
    <property type="match status" value="1"/>
</dbReference>
<dbReference type="AlphaFoldDB" id="A0A5C3L2U9"/>
<dbReference type="Proteomes" id="UP000307440">
    <property type="component" value="Unassembled WGS sequence"/>
</dbReference>
<proteinExistence type="predicted"/>
<evidence type="ECO:0000256" key="3">
    <source>
        <dbReference type="ARBA" id="ARBA00022679"/>
    </source>
</evidence>
<organism evidence="10 11">
    <name type="scientific">Coprinopsis marcescibilis</name>
    <name type="common">Agaric fungus</name>
    <name type="synonym">Psathyrella marcescibilis</name>
    <dbReference type="NCBI Taxonomy" id="230819"/>
    <lineage>
        <taxon>Eukaryota</taxon>
        <taxon>Fungi</taxon>
        <taxon>Dikarya</taxon>
        <taxon>Basidiomycota</taxon>
        <taxon>Agaricomycotina</taxon>
        <taxon>Agaricomycetes</taxon>
        <taxon>Agaricomycetidae</taxon>
        <taxon>Agaricales</taxon>
        <taxon>Agaricineae</taxon>
        <taxon>Psathyrellaceae</taxon>
        <taxon>Coprinopsis</taxon>
    </lineage>
</organism>
<evidence type="ECO:0000256" key="6">
    <source>
        <dbReference type="ARBA" id="ARBA00022840"/>
    </source>
</evidence>
<dbReference type="InterPro" id="IPR001772">
    <property type="entry name" value="KA1_dom"/>
</dbReference>
<keyword evidence="2" id="KW-0723">Serine/threonine-protein kinase</keyword>
<name>A0A5C3L2U9_COPMA</name>
<dbReference type="GO" id="GO:0005524">
    <property type="term" value="F:ATP binding"/>
    <property type="evidence" value="ECO:0007669"/>
    <property type="project" value="UniProtKB-KW"/>
</dbReference>
<keyword evidence="5" id="KW-0418">Kinase</keyword>
<keyword evidence="3" id="KW-0808">Transferase</keyword>
<sequence length="152" mass="17008">MTTLTAPSLLHKKSSFFNGAECLGIHRGAIDTTTVTTKPPPVVMASVRKVLLELGLQVQEESTYNYRCIRLARRPESDESGSINLEKAGSNTFVYGPHTEDPGDEVRLSVELTRLEGLNDTYSLDIRRLKGNLRSYKFLYETIRDKTAISTK</sequence>
<dbReference type="EMBL" id="ML210166">
    <property type="protein sequence ID" value="TFK27314.1"/>
    <property type="molecule type" value="Genomic_DNA"/>
</dbReference>
<dbReference type="SUPFAM" id="SSF103243">
    <property type="entry name" value="KA1-like"/>
    <property type="match status" value="1"/>
</dbReference>
<comment type="catalytic activity">
    <reaction evidence="7">
        <text>L-threonyl-[protein] + ATP = O-phospho-L-threonyl-[protein] + ADP + H(+)</text>
        <dbReference type="Rhea" id="RHEA:46608"/>
        <dbReference type="Rhea" id="RHEA-COMP:11060"/>
        <dbReference type="Rhea" id="RHEA-COMP:11605"/>
        <dbReference type="ChEBI" id="CHEBI:15378"/>
        <dbReference type="ChEBI" id="CHEBI:30013"/>
        <dbReference type="ChEBI" id="CHEBI:30616"/>
        <dbReference type="ChEBI" id="CHEBI:61977"/>
        <dbReference type="ChEBI" id="CHEBI:456216"/>
        <dbReference type="EC" id="2.7.11.1"/>
    </reaction>
</comment>
<keyword evidence="6" id="KW-0067">ATP-binding</keyword>
<dbReference type="EC" id="2.7.11.1" evidence="1"/>
<keyword evidence="11" id="KW-1185">Reference proteome</keyword>
<evidence type="ECO:0000256" key="7">
    <source>
        <dbReference type="ARBA" id="ARBA00047899"/>
    </source>
</evidence>
<keyword evidence="4" id="KW-0547">Nucleotide-binding</keyword>
<evidence type="ECO:0000313" key="11">
    <source>
        <dbReference type="Proteomes" id="UP000307440"/>
    </source>
</evidence>
<evidence type="ECO:0000256" key="2">
    <source>
        <dbReference type="ARBA" id="ARBA00022527"/>
    </source>
</evidence>
<reference evidence="10 11" key="1">
    <citation type="journal article" date="2019" name="Nat. Ecol. Evol.">
        <title>Megaphylogeny resolves global patterns of mushroom evolution.</title>
        <authorList>
            <person name="Varga T."/>
            <person name="Krizsan K."/>
            <person name="Foldi C."/>
            <person name="Dima B."/>
            <person name="Sanchez-Garcia M."/>
            <person name="Sanchez-Ramirez S."/>
            <person name="Szollosi G.J."/>
            <person name="Szarkandi J.G."/>
            <person name="Papp V."/>
            <person name="Albert L."/>
            <person name="Andreopoulos W."/>
            <person name="Angelini C."/>
            <person name="Antonin V."/>
            <person name="Barry K.W."/>
            <person name="Bougher N.L."/>
            <person name="Buchanan P."/>
            <person name="Buyck B."/>
            <person name="Bense V."/>
            <person name="Catcheside P."/>
            <person name="Chovatia M."/>
            <person name="Cooper J."/>
            <person name="Damon W."/>
            <person name="Desjardin D."/>
            <person name="Finy P."/>
            <person name="Geml J."/>
            <person name="Haridas S."/>
            <person name="Hughes K."/>
            <person name="Justo A."/>
            <person name="Karasinski D."/>
            <person name="Kautmanova I."/>
            <person name="Kiss B."/>
            <person name="Kocsube S."/>
            <person name="Kotiranta H."/>
            <person name="LaButti K.M."/>
            <person name="Lechner B.E."/>
            <person name="Liimatainen K."/>
            <person name="Lipzen A."/>
            <person name="Lukacs Z."/>
            <person name="Mihaltcheva S."/>
            <person name="Morgado L.N."/>
            <person name="Niskanen T."/>
            <person name="Noordeloos M.E."/>
            <person name="Ohm R.A."/>
            <person name="Ortiz-Santana B."/>
            <person name="Ovrebo C."/>
            <person name="Racz N."/>
            <person name="Riley R."/>
            <person name="Savchenko A."/>
            <person name="Shiryaev A."/>
            <person name="Soop K."/>
            <person name="Spirin V."/>
            <person name="Szebenyi C."/>
            <person name="Tomsovsky M."/>
            <person name="Tulloss R.E."/>
            <person name="Uehling J."/>
            <person name="Grigoriev I.V."/>
            <person name="Vagvolgyi C."/>
            <person name="Papp T."/>
            <person name="Martin F.M."/>
            <person name="Miettinen O."/>
            <person name="Hibbett D.S."/>
            <person name="Nagy L.G."/>
        </authorList>
    </citation>
    <scope>NUCLEOTIDE SEQUENCE [LARGE SCALE GENOMIC DNA]</scope>
    <source>
        <strain evidence="10 11">CBS 121175</strain>
    </source>
</reference>
<protein>
    <recommendedName>
        <fullName evidence="1">non-specific serine/threonine protein kinase</fullName>
        <ecNumber evidence="1">2.7.11.1</ecNumber>
    </recommendedName>
</protein>
<gene>
    <name evidence="10" type="ORF">FA15DRAFT_666606</name>
</gene>
<evidence type="ECO:0000313" key="10">
    <source>
        <dbReference type="EMBL" id="TFK27314.1"/>
    </source>
</evidence>
<dbReference type="InterPro" id="IPR028375">
    <property type="entry name" value="KA1/Ssp2_C"/>
</dbReference>
<comment type="catalytic activity">
    <reaction evidence="8">
        <text>L-seryl-[protein] + ATP = O-phospho-L-seryl-[protein] + ADP + H(+)</text>
        <dbReference type="Rhea" id="RHEA:17989"/>
        <dbReference type="Rhea" id="RHEA-COMP:9863"/>
        <dbReference type="Rhea" id="RHEA-COMP:11604"/>
        <dbReference type="ChEBI" id="CHEBI:15378"/>
        <dbReference type="ChEBI" id="CHEBI:29999"/>
        <dbReference type="ChEBI" id="CHEBI:30616"/>
        <dbReference type="ChEBI" id="CHEBI:83421"/>
        <dbReference type="ChEBI" id="CHEBI:456216"/>
        <dbReference type="EC" id="2.7.11.1"/>
    </reaction>
</comment>